<dbReference type="RefSeq" id="WP_301664599.1">
    <property type="nucleotide sequence ID" value="NZ_VCYH01000007.1"/>
</dbReference>
<dbReference type="InterPro" id="IPR043519">
    <property type="entry name" value="NT_sf"/>
</dbReference>
<dbReference type="InterPro" id="IPR002934">
    <property type="entry name" value="Polymerase_NTP_transf_dom"/>
</dbReference>
<evidence type="ECO:0000259" key="1">
    <source>
        <dbReference type="Pfam" id="PF01909"/>
    </source>
</evidence>
<proteinExistence type="predicted"/>
<reference evidence="2" key="1">
    <citation type="submission" date="2019-05" db="EMBL/GenBank/DDBJ databases">
        <title>Methanoculleus sp. FWC-SCC1, a methanogenic archaeon isolated from deep marine cold seep.</title>
        <authorList>
            <person name="Chen Y.-W."/>
            <person name="Chen S.-C."/>
            <person name="Teng N.-H."/>
            <person name="Lai M.-C."/>
        </authorList>
    </citation>
    <scope>NUCLEOTIDE SEQUENCE</scope>
    <source>
        <strain evidence="2">FWC-SCC1</strain>
    </source>
</reference>
<name>A0ABT8MBX9_9EURY</name>
<keyword evidence="3" id="KW-1185">Reference proteome</keyword>
<dbReference type="InterPro" id="IPR036390">
    <property type="entry name" value="WH_DNA-bd_sf"/>
</dbReference>
<dbReference type="EMBL" id="VCYH01000007">
    <property type="protein sequence ID" value="MDN7025447.1"/>
    <property type="molecule type" value="Genomic_DNA"/>
</dbReference>
<sequence>MSKKIDITEHDLMVIALFSNGYDREYYIREICTYLPLSHGTAQTILVRLEQKHVLASSQRGRTRLFRIKPGEIARQYFALAEIYKKIRFLEENPYVSEIMNKVSSCAEGTVLLFGSYARGTATEESDIDIFVAGTIDEREVAKIEKLYDVEVNTVVYPTDAFASRDRADPLVIEVKNNHIVWKNAESFVREVMP</sequence>
<feature type="domain" description="Polymerase nucleotidyl transferase" evidence="1">
    <location>
        <begin position="108"/>
        <end position="151"/>
    </location>
</feature>
<gene>
    <name evidence="2" type="ORF">FGU65_11165</name>
</gene>
<evidence type="ECO:0000313" key="3">
    <source>
        <dbReference type="Proteomes" id="UP001168338"/>
    </source>
</evidence>
<dbReference type="CDD" id="cd05403">
    <property type="entry name" value="NT_KNTase_like"/>
    <property type="match status" value="1"/>
</dbReference>
<dbReference type="SUPFAM" id="SSF46785">
    <property type="entry name" value="Winged helix' DNA-binding domain"/>
    <property type="match status" value="1"/>
</dbReference>
<dbReference type="Proteomes" id="UP001168338">
    <property type="component" value="Unassembled WGS sequence"/>
</dbReference>
<dbReference type="Gene3D" id="3.30.460.10">
    <property type="entry name" value="Beta Polymerase, domain 2"/>
    <property type="match status" value="1"/>
</dbReference>
<accession>A0ABT8MBX9</accession>
<organism evidence="2 3">
    <name type="scientific">Methanoculleus frigidifontis</name>
    <dbReference type="NCBI Taxonomy" id="2584085"/>
    <lineage>
        <taxon>Archaea</taxon>
        <taxon>Methanobacteriati</taxon>
        <taxon>Methanobacteriota</taxon>
        <taxon>Stenosarchaea group</taxon>
        <taxon>Methanomicrobia</taxon>
        <taxon>Methanomicrobiales</taxon>
        <taxon>Methanomicrobiaceae</taxon>
        <taxon>Methanoculleus</taxon>
    </lineage>
</organism>
<protein>
    <recommendedName>
        <fullName evidence="1">Polymerase nucleotidyl transferase domain-containing protein</fullName>
    </recommendedName>
</protein>
<comment type="caution">
    <text evidence="2">The sequence shown here is derived from an EMBL/GenBank/DDBJ whole genome shotgun (WGS) entry which is preliminary data.</text>
</comment>
<dbReference type="Pfam" id="PF01909">
    <property type="entry name" value="NTP_transf_2"/>
    <property type="match status" value="1"/>
</dbReference>
<evidence type="ECO:0000313" key="2">
    <source>
        <dbReference type="EMBL" id="MDN7025447.1"/>
    </source>
</evidence>
<dbReference type="SUPFAM" id="SSF81301">
    <property type="entry name" value="Nucleotidyltransferase"/>
    <property type="match status" value="1"/>
</dbReference>